<organism evidence="2">
    <name type="scientific">Cellulosimicrobium sp. ES-005</name>
    <dbReference type="NCBI Taxonomy" id="3163031"/>
    <lineage>
        <taxon>Bacteria</taxon>
        <taxon>Bacillati</taxon>
        <taxon>Actinomycetota</taxon>
        <taxon>Actinomycetes</taxon>
        <taxon>Micrococcales</taxon>
        <taxon>Promicromonosporaceae</taxon>
        <taxon>Cellulosimicrobium</taxon>
    </lineage>
</organism>
<feature type="transmembrane region" description="Helical" evidence="1">
    <location>
        <begin position="222"/>
        <end position="239"/>
    </location>
</feature>
<feature type="transmembrane region" description="Helical" evidence="1">
    <location>
        <begin position="462"/>
        <end position="485"/>
    </location>
</feature>
<feature type="transmembrane region" description="Helical" evidence="1">
    <location>
        <begin position="62"/>
        <end position="81"/>
    </location>
</feature>
<dbReference type="AlphaFoldDB" id="A0AAU8G363"/>
<dbReference type="Pfam" id="PF20176">
    <property type="entry name" value="DUF6541"/>
    <property type="match status" value="1"/>
</dbReference>
<feature type="transmembrane region" description="Helical" evidence="1">
    <location>
        <begin position="189"/>
        <end position="210"/>
    </location>
</feature>
<protein>
    <submittedName>
        <fullName evidence="2">DUF6541 family protein</fullName>
    </submittedName>
</protein>
<feature type="transmembrane region" description="Helical" evidence="1">
    <location>
        <begin position="101"/>
        <end position="118"/>
    </location>
</feature>
<evidence type="ECO:0000313" key="2">
    <source>
        <dbReference type="EMBL" id="XCH30899.1"/>
    </source>
</evidence>
<feature type="transmembrane region" description="Helical" evidence="1">
    <location>
        <begin position="396"/>
        <end position="417"/>
    </location>
</feature>
<evidence type="ECO:0000256" key="1">
    <source>
        <dbReference type="SAM" id="Phobius"/>
    </source>
</evidence>
<keyword evidence="1" id="KW-0472">Membrane</keyword>
<name>A0AAU8G363_9MICO</name>
<dbReference type="InterPro" id="IPR046671">
    <property type="entry name" value="DUF6541"/>
</dbReference>
<accession>A0AAU8G363</accession>
<proteinExistence type="predicted"/>
<reference evidence="2" key="1">
    <citation type="submission" date="2024-06" db="EMBL/GenBank/DDBJ databases">
        <title>Complete genome sequence of the cellulolytic actinobacterium, Cellulosimicrobium ES-005.</title>
        <authorList>
            <person name="Matthews C.T."/>
            <person name="Underwood K.D."/>
            <person name="Ghanchi K.M."/>
            <person name="Fields S.D."/>
            <person name="Gardner S.G."/>
        </authorList>
    </citation>
    <scope>NUCLEOTIDE SEQUENCE</scope>
    <source>
        <strain evidence="2">ES-005</strain>
    </source>
</reference>
<feature type="transmembrane region" description="Helical" evidence="1">
    <location>
        <begin position="328"/>
        <end position="348"/>
    </location>
</feature>
<feature type="transmembrane region" description="Helical" evidence="1">
    <location>
        <begin position="251"/>
        <end position="269"/>
    </location>
</feature>
<sequence length="686" mass="72086">MAEWLATWPVAVASLLVLFLPGVLPAYALGLRGLVAWGSAPLLGGGVIGIVAVVAGAAGVPWGMWPVVAGSVVLAAVALLLRRACGPWTPRVRGAHPSRRLLAAVVLVTSVTAVVLQVRRTLVAVGGPDRVAQTFDTPFHLNSVALVLDRGDASSLHMNLTVPDTPTAFYPGLWHGIVSLVVQLTGTDIAVAANWVSVLVGSVVWVAGLLALARTILGTSPVLLGLVAPLSFAFTQYPNRLFSFGLLYPNFLSYAVLPAALALCVLALVRRTGPRRLPPAAGALLGMVTLVLAQPNGLFALWYVVVPVVVTALVQTTGRLRRRGRGPVVAALPAVLTVVGAGIGYWALGRVSMIDQFREKSSWEVTASWRHAAREVLDLTAMHPSTTPNFPEPENLAAGVPNLVVAGLVVLGAVVCLTVARWRWLPFSYGIVAVLYVVVRGVDSPLRPLLTGYWYADPQRISALLPLLGVPLAVVGAGWAVTALLRLARVPTGPFALHPDGRRAALVVAAVTVVLAVAVSVLLPRTATMRESFAYVSHVYRVDPSAEGSAGLLDADEIEILETVAEVVPEGVAVVGNPWDGSSLTWALAGRESVFPHTGIRLDEDRLLVAGHLRDALTDPSVCEAVEDLDVGYVMRGGRLLWGTPPAGFEGLDGLVEAGVGELVAQEGDARLYRITACGLEDDGGS</sequence>
<feature type="transmembrane region" description="Helical" evidence="1">
    <location>
        <begin position="34"/>
        <end position="56"/>
    </location>
</feature>
<feature type="transmembrane region" description="Helical" evidence="1">
    <location>
        <begin position="6"/>
        <end position="27"/>
    </location>
</feature>
<gene>
    <name evidence="2" type="ORF">ABRQ22_04210</name>
</gene>
<dbReference type="RefSeq" id="WP_353708695.1">
    <property type="nucleotide sequence ID" value="NZ_CP159290.1"/>
</dbReference>
<keyword evidence="1" id="KW-1133">Transmembrane helix</keyword>
<feature type="transmembrane region" description="Helical" evidence="1">
    <location>
        <begin position="505"/>
        <end position="523"/>
    </location>
</feature>
<keyword evidence="1" id="KW-0812">Transmembrane</keyword>
<feature type="transmembrane region" description="Helical" evidence="1">
    <location>
        <begin position="424"/>
        <end position="442"/>
    </location>
</feature>
<dbReference type="EMBL" id="CP159290">
    <property type="protein sequence ID" value="XCH30899.1"/>
    <property type="molecule type" value="Genomic_DNA"/>
</dbReference>